<dbReference type="Proteomes" id="UP000199029">
    <property type="component" value="Unassembled WGS sequence"/>
</dbReference>
<dbReference type="STRING" id="1227077.SAMN04515668_1675"/>
<reference evidence="3" key="1">
    <citation type="submission" date="2016-10" db="EMBL/GenBank/DDBJ databases">
        <authorList>
            <person name="Varghese N."/>
            <person name="Submissions S."/>
        </authorList>
    </citation>
    <scope>NUCLEOTIDE SEQUENCE [LARGE SCALE GENOMIC DNA]</scope>
    <source>
        <strain evidence="3">OR362-8,ATCC BAA-1266,JCM 13504</strain>
    </source>
</reference>
<dbReference type="EMBL" id="FOXS01000002">
    <property type="protein sequence ID" value="SFQ27597.1"/>
    <property type="molecule type" value="Genomic_DNA"/>
</dbReference>
<keyword evidence="1" id="KW-0732">Signal</keyword>
<proteinExistence type="predicted"/>
<organism evidence="2 3">
    <name type="scientific">Hymenobacter arizonensis</name>
    <name type="common">Siccationidurans arizonensis</name>
    <dbReference type="NCBI Taxonomy" id="1227077"/>
    <lineage>
        <taxon>Bacteria</taxon>
        <taxon>Pseudomonadati</taxon>
        <taxon>Bacteroidota</taxon>
        <taxon>Cytophagia</taxon>
        <taxon>Cytophagales</taxon>
        <taxon>Hymenobacteraceae</taxon>
        <taxon>Hymenobacter</taxon>
    </lineage>
</organism>
<feature type="chain" id="PRO_5011567423" evidence="1">
    <location>
        <begin position="24"/>
        <end position="249"/>
    </location>
</feature>
<dbReference type="AlphaFoldDB" id="A0A1I5X7G8"/>
<evidence type="ECO:0000313" key="2">
    <source>
        <dbReference type="EMBL" id="SFQ27597.1"/>
    </source>
</evidence>
<gene>
    <name evidence="2" type="ORF">SAMN04515668_1675</name>
</gene>
<protein>
    <submittedName>
        <fullName evidence="2">Uncharacterized protein</fullName>
    </submittedName>
</protein>
<feature type="signal peptide" evidence="1">
    <location>
        <begin position="1"/>
        <end position="23"/>
    </location>
</feature>
<name>A0A1I5X7G8_HYMAR</name>
<keyword evidence="3" id="KW-1185">Reference proteome</keyword>
<sequence>MTARGVGILFMVSLLAASFPAFSQLQPYPGDVAASVASASKAYAEAFPVHPQLYNGPEYKDYSKAYHAQTGHQFFLSPDMQPGSAFYNGHAFANVQLLYDVVLDQVVLSPPQSPLTLSLINENVREFSISGHRFTRLLADSSGKGVIRTGFYEVLLDGTVQVLAKRTKHLQRIVRQFDDVEFITKDAFFIKKAGIYASVSRKSAAMRLFADRGKEMQEYLKNHPLSFKKAAFENALVQLASHYNSLPPR</sequence>
<evidence type="ECO:0000256" key="1">
    <source>
        <dbReference type="SAM" id="SignalP"/>
    </source>
</evidence>
<evidence type="ECO:0000313" key="3">
    <source>
        <dbReference type="Proteomes" id="UP000199029"/>
    </source>
</evidence>
<accession>A0A1I5X7G8</accession>